<organism evidence="5">
    <name type="scientific">Periphykon beckeri</name>
    <dbReference type="NCBI Taxonomy" id="2006982"/>
    <lineage>
        <taxon>Eukaryota</taxon>
        <taxon>Rhodophyta</taxon>
        <taxon>Florideophyceae</taxon>
        <taxon>Rhodymeniophycidae</taxon>
        <taxon>Ceramiales</taxon>
        <taxon>Rhodomelaceae</taxon>
        <taxon>Periphykon</taxon>
    </lineage>
</organism>
<proteinExistence type="inferred from homology"/>
<evidence type="ECO:0000256" key="4">
    <source>
        <dbReference type="ARBA" id="ARBA00022640"/>
    </source>
</evidence>
<protein>
    <recommendedName>
        <fullName evidence="3">Uncharacterized protein ycf35</fullName>
    </recommendedName>
</protein>
<comment type="similarity">
    <text evidence="2">Belongs to the ycf35 family.</text>
</comment>
<gene>
    <name evidence="5" type="primary">ycf35</name>
</gene>
<dbReference type="GO" id="GO:0009536">
    <property type="term" value="C:plastid"/>
    <property type="evidence" value="ECO:0007669"/>
    <property type="project" value="UniProtKB-SubCell"/>
</dbReference>
<dbReference type="Pfam" id="PF06868">
    <property type="entry name" value="DUF1257"/>
    <property type="match status" value="1"/>
</dbReference>
<keyword evidence="4 5" id="KW-0934">Plastid</keyword>
<keyword evidence="5" id="KW-0150">Chloroplast</keyword>
<accession>A0A1Z1M372</accession>
<evidence type="ECO:0000256" key="3">
    <source>
        <dbReference type="ARBA" id="ARBA00021585"/>
    </source>
</evidence>
<dbReference type="PANTHER" id="PTHR39638:SF2">
    <property type="entry name" value="YCF35"/>
    <property type="match status" value="1"/>
</dbReference>
<evidence type="ECO:0000256" key="2">
    <source>
        <dbReference type="ARBA" id="ARBA00009068"/>
    </source>
</evidence>
<reference evidence="5" key="1">
    <citation type="journal article" date="2017" name="J. Phycol.">
        <title>Analysis of chloroplast genomes and a supermatrix inform reclassification of the Rhodomelaceae (Rhodophyta).</title>
        <authorList>
            <person name="Diaz-Tapia P."/>
            <person name="Maggs C.A."/>
            <person name="West J.A."/>
            <person name="Verbruggen H."/>
        </authorList>
    </citation>
    <scope>NUCLEOTIDE SEQUENCE</scope>
    <source>
        <strain evidence="5">JH1427</strain>
    </source>
</reference>
<evidence type="ECO:0000256" key="1">
    <source>
        <dbReference type="ARBA" id="ARBA00004474"/>
    </source>
</evidence>
<evidence type="ECO:0000313" key="5">
    <source>
        <dbReference type="EMBL" id="ARW60330.1"/>
    </source>
</evidence>
<dbReference type="RefSeq" id="YP_009391982.1">
    <property type="nucleotide sequence ID" value="NC_035261.1"/>
</dbReference>
<comment type="subcellular location">
    <subcellularLocation>
        <location evidence="1">Plastid</location>
    </subcellularLocation>
</comment>
<dbReference type="InterPro" id="IPR009666">
    <property type="entry name" value="Uncharacterised_Ycf35"/>
</dbReference>
<geneLocation type="chloroplast" evidence="5"/>
<dbReference type="PANTHER" id="PTHR39638">
    <property type="entry name" value="YCF35"/>
    <property type="match status" value="1"/>
</dbReference>
<dbReference type="GeneID" id="33353440"/>
<dbReference type="EMBL" id="MF101413">
    <property type="protein sequence ID" value="ARW60330.1"/>
    <property type="molecule type" value="Genomic_DNA"/>
</dbReference>
<name>A0A1Z1M372_9FLOR</name>
<sequence>MSHFSKIKTNITSLSILIKTIKQLGFNYRFSNCFNNLNFISNVVVYKLSKYGNEDTVFTFIWNIKEYILLVDLDLWNLDIDFHYLFDHLLQQYAYNVVMSTSYISGFQKIKESSYCDGSIKLILQRWSNI</sequence>
<dbReference type="AlphaFoldDB" id="A0A1Z1M372"/>